<reference evidence="2" key="1">
    <citation type="journal article" date="2022" name="Int. J. Syst. Evol. Microbiol.">
        <title>Prevotella lacticifex sp. nov., isolated from the rumen of cows.</title>
        <authorList>
            <person name="Shinkai T."/>
            <person name="Ikeyama N."/>
            <person name="Kumagai M."/>
            <person name="Ohmori H."/>
            <person name="Sakamoto M."/>
            <person name="Ohkuma M."/>
            <person name="Mitsumori M."/>
        </authorList>
    </citation>
    <scope>NUCLEOTIDE SEQUENCE</scope>
    <source>
        <strain evidence="2">R5076</strain>
    </source>
</reference>
<keyword evidence="3" id="KW-1185">Reference proteome</keyword>
<organism evidence="2 3">
    <name type="scientific">Prevotella lacticifex</name>
    <dbReference type="NCBI Taxonomy" id="2854755"/>
    <lineage>
        <taxon>Bacteria</taxon>
        <taxon>Pseudomonadati</taxon>
        <taxon>Bacteroidota</taxon>
        <taxon>Bacteroidia</taxon>
        <taxon>Bacteroidales</taxon>
        <taxon>Prevotellaceae</taxon>
        <taxon>Prevotella</taxon>
    </lineage>
</organism>
<evidence type="ECO:0000313" key="3">
    <source>
        <dbReference type="Proteomes" id="UP000825483"/>
    </source>
</evidence>
<feature type="region of interest" description="Disordered" evidence="1">
    <location>
        <begin position="46"/>
        <end position="84"/>
    </location>
</feature>
<dbReference type="Proteomes" id="UP000825483">
    <property type="component" value="Unassembled WGS sequence"/>
</dbReference>
<name>A0A9R1CCY5_9BACT</name>
<feature type="compositionally biased region" description="Low complexity" evidence="1">
    <location>
        <begin position="46"/>
        <end position="59"/>
    </location>
</feature>
<sequence length="84" mass="8906">MAMEANTYESHDSVQALADVGLTLALSKGRGNANTKKDGLEIARAAARAPSTRRAAPPAEDAHRAYRIRSMGGLPLDGGSQKEW</sequence>
<dbReference type="EMBL" id="BPUB01000003">
    <property type="protein sequence ID" value="GJG60301.1"/>
    <property type="molecule type" value="Genomic_DNA"/>
</dbReference>
<comment type="caution">
    <text evidence="2">The sequence shown here is derived from an EMBL/GenBank/DDBJ whole genome shotgun (WGS) entry which is preliminary data.</text>
</comment>
<evidence type="ECO:0000256" key="1">
    <source>
        <dbReference type="SAM" id="MobiDB-lite"/>
    </source>
</evidence>
<dbReference type="AlphaFoldDB" id="A0A9R1CCY5"/>
<protein>
    <submittedName>
        <fullName evidence="2">Uncharacterized protein</fullName>
    </submittedName>
</protein>
<accession>A0A9R1CCY5</accession>
<evidence type="ECO:0000313" key="2">
    <source>
        <dbReference type="EMBL" id="GJG60301.1"/>
    </source>
</evidence>
<gene>
    <name evidence="2" type="ORF">PRLR5076_31520</name>
</gene>
<proteinExistence type="predicted"/>